<comment type="caution">
    <text evidence="2">The sequence shown here is derived from an EMBL/GenBank/DDBJ whole genome shotgun (WGS) entry which is preliminary data.</text>
</comment>
<dbReference type="InterPro" id="IPR010634">
    <property type="entry name" value="DUF1223"/>
</dbReference>
<dbReference type="InterPro" id="IPR036249">
    <property type="entry name" value="Thioredoxin-like_sf"/>
</dbReference>
<accession>A0A9D7E000</accession>
<evidence type="ECO:0000256" key="1">
    <source>
        <dbReference type="SAM" id="SignalP"/>
    </source>
</evidence>
<organism evidence="2 3">
    <name type="scientific">Candidatus Methylophosphatis roskildensis</name>
    <dbReference type="NCBI Taxonomy" id="2899263"/>
    <lineage>
        <taxon>Bacteria</taxon>
        <taxon>Pseudomonadati</taxon>
        <taxon>Pseudomonadota</taxon>
        <taxon>Betaproteobacteria</taxon>
        <taxon>Nitrosomonadales</taxon>
        <taxon>Sterolibacteriaceae</taxon>
        <taxon>Candidatus Methylophosphatis</taxon>
    </lineage>
</organism>
<keyword evidence="1" id="KW-0732">Signal</keyword>
<evidence type="ECO:0000313" key="3">
    <source>
        <dbReference type="Proteomes" id="UP000807785"/>
    </source>
</evidence>
<dbReference type="AlphaFoldDB" id="A0A9D7E000"/>
<dbReference type="EMBL" id="JADJEV010000004">
    <property type="protein sequence ID" value="MBK6974083.1"/>
    <property type="molecule type" value="Genomic_DNA"/>
</dbReference>
<dbReference type="PANTHER" id="PTHR36057">
    <property type="match status" value="1"/>
</dbReference>
<reference evidence="2" key="1">
    <citation type="submission" date="2020-10" db="EMBL/GenBank/DDBJ databases">
        <title>Connecting structure to function with the recovery of over 1000 high-quality activated sludge metagenome-assembled genomes encoding full-length rRNA genes using long-read sequencing.</title>
        <authorList>
            <person name="Singleton C.M."/>
            <person name="Petriglieri F."/>
            <person name="Kristensen J.M."/>
            <person name="Kirkegaard R.H."/>
            <person name="Michaelsen T.Y."/>
            <person name="Andersen M.H."/>
            <person name="Karst S.M."/>
            <person name="Dueholm M.S."/>
            <person name="Nielsen P.H."/>
            <person name="Albertsen M."/>
        </authorList>
    </citation>
    <scope>NUCLEOTIDE SEQUENCE</scope>
    <source>
        <strain evidence="2">Bjer_18-Q3-R1-45_BAT3C.347</strain>
    </source>
</reference>
<sequence>MFDHASIVVLAGAALLAGPGFAADRCSASSAPQRLPVVELYTSEGCSSCPPADRWLSSLTRDAKAGRLLPLAFHVDYWDYIGWKDGFAQSAFSRRQRELADQRGVATIYTPQVVVDTRDFLGWRDASAFEASLASAGRQPPGARLSLDLRLESASRWKVDLRGNLAGAKSGGDAFVFLAVYENGLETRVRAGENAGATLRHDHVVRNWLGPFHFQADGAISKHADIAIEPGWKPHNLGIAALAFSARGGEVLQAVSLPSCVTPRD</sequence>
<proteinExistence type="predicted"/>
<dbReference type="PANTHER" id="PTHR36057:SF1">
    <property type="entry name" value="LIPOPROTEIN LIPID ATTACHMENT SITE-LIKE PROTEIN, PUTATIVE (DUF1223)-RELATED"/>
    <property type="match status" value="1"/>
</dbReference>
<gene>
    <name evidence="2" type="ORF">IPH26_14475</name>
</gene>
<feature type="chain" id="PRO_5039183850" evidence="1">
    <location>
        <begin position="23"/>
        <end position="265"/>
    </location>
</feature>
<dbReference type="SUPFAM" id="SSF52833">
    <property type="entry name" value="Thioredoxin-like"/>
    <property type="match status" value="1"/>
</dbReference>
<protein>
    <submittedName>
        <fullName evidence="2">DUF1223 domain-containing protein</fullName>
    </submittedName>
</protein>
<dbReference type="Pfam" id="PF06764">
    <property type="entry name" value="DUF1223"/>
    <property type="match status" value="1"/>
</dbReference>
<name>A0A9D7E000_9PROT</name>
<feature type="signal peptide" evidence="1">
    <location>
        <begin position="1"/>
        <end position="22"/>
    </location>
</feature>
<dbReference type="Proteomes" id="UP000807785">
    <property type="component" value="Unassembled WGS sequence"/>
</dbReference>
<evidence type="ECO:0000313" key="2">
    <source>
        <dbReference type="EMBL" id="MBK6974083.1"/>
    </source>
</evidence>